<feature type="domain" description="THUMP-like" evidence="1">
    <location>
        <begin position="322"/>
        <end position="392"/>
    </location>
</feature>
<keyword evidence="3" id="KW-0489">Methyltransferase</keyword>
<reference evidence="3 4" key="1">
    <citation type="submission" date="2019-06" db="EMBL/GenBank/DDBJ databases">
        <title>Gramella sabulilitoris sp. nov., isolated from a marine sand.</title>
        <authorList>
            <person name="Yoon J.-H."/>
        </authorList>
    </citation>
    <scope>NUCLEOTIDE SEQUENCE [LARGE SCALE GENOMIC DNA]</scope>
    <source>
        <strain evidence="3 4">HSMS-1</strain>
    </source>
</reference>
<sequence length="396" mass="45471">MLNKAILEPEVTRFIKENLKKDLPALILKGSPFDNLSIQEIAIQIKGLKVAEKKFPEFFRNPGIIYPAKLNLEQSSSQVSAKYKASLLKGNTGIDLTGGLGIDSYYLSRNFNEFIYCELNKDLADVAAHNFSALKADNITVKTGDGLQILENTEYKFDWVFVDPARRDEKGQKVFKLEDCEPNIPENLDLILQCTNNIMIKSSPVLDISMGIRELKYVKEIHIVAVRNEVKELLWILEKGYSANPVIKTFNFEKDHEQEFIQDPGLRSLNIKYQQPLEYLYEPNAAIMKSGLFEQLGIETQTVKLHQHSHLFTSENLKKFPGRTFRIIDIKDYKPSDLKRYFKSIKANIATRNFPESVENLRKRFKIKDGGETYIFFTTNSNEEKIVLICEKISSP</sequence>
<dbReference type="Pfam" id="PF18096">
    <property type="entry name" value="Thump_like"/>
    <property type="match status" value="1"/>
</dbReference>
<dbReference type="Gene3D" id="3.40.50.150">
    <property type="entry name" value="Vaccinia Virus protein VP39"/>
    <property type="match status" value="1"/>
</dbReference>
<evidence type="ECO:0000313" key="4">
    <source>
        <dbReference type="Proteomes" id="UP000315131"/>
    </source>
</evidence>
<dbReference type="InterPro" id="IPR054168">
    <property type="entry name" value="PG_1098_Fer"/>
</dbReference>
<dbReference type="Gene3D" id="1.10.10.1110">
    <property type="entry name" value="Methyltransferase PG1098, N-terminal domain"/>
    <property type="match status" value="1"/>
</dbReference>
<organism evidence="3 4">
    <name type="scientific">Christiangramia sabulilitoris</name>
    <dbReference type="NCBI Taxonomy" id="2583991"/>
    <lineage>
        <taxon>Bacteria</taxon>
        <taxon>Pseudomonadati</taxon>
        <taxon>Bacteroidota</taxon>
        <taxon>Flavobacteriia</taxon>
        <taxon>Flavobacteriales</taxon>
        <taxon>Flavobacteriaceae</taxon>
        <taxon>Christiangramia</taxon>
    </lineage>
</organism>
<keyword evidence="4" id="KW-1185">Reference proteome</keyword>
<dbReference type="Proteomes" id="UP000315131">
    <property type="component" value="Unassembled WGS sequence"/>
</dbReference>
<dbReference type="GO" id="GO:0032259">
    <property type="term" value="P:methylation"/>
    <property type="evidence" value="ECO:0007669"/>
    <property type="project" value="UniProtKB-KW"/>
</dbReference>
<dbReference type="GO" id="GO:0008168">
    <property type="term" value="F:methyltransferase activity"/>
    <property type="evidence" value="ECO:0007669"/>
    <property type="project" value="UniProtKB-KW"/>
</dbReference>
<dbReference type="InterPro" id="IPR029063">
    <property type="entry name" value="SAM-dependent_MTases_sf"/>
</dbReference>
<dbReference type="SUPFAM" id="SSF53335">
    <property type="entry name" value="S-adenosyl-L-methionine-dependent methyltransferases"/>
    <property type="match status" value="1"/>
</dbReference>
<protein>
    <submittedName>
        <fullName evidence="3">Class I SAM-dependent methyltransferase</fullName>
    </submittedName>
</protein>
<dbReference type="Pfam" id="PF22013">
    <property type="entry name" value="PG_1098_Fer"/>
    <property type="match status" value="1"/>
</dbReference>
<dbReference type="InterPro" id="IPR041497">
    <property type="entry name" value="Thump-like"/>
</dbReference>
<proteinExistence type="predicted"/>
<accession>A0A550I643</accession>
<evidence type="ECO:0000259" key="1">
    <source>
        <dbReference type="Pfam" id="PF18096"/>
    </source>
</evidence>
<evidence type="ECO:0000259" key="2">
    <source>
        <dbReference type="Pfam" id="PF22013"/>
    </source>
</evidence>
<dbReference type="AlphaFoldDB" id="A0A550I643"/>
<name>A0A550I643_9FLAO</name>
<dbReference type="CDD" id="cd02440">
    <property type="entry name" value="AdoMet_MTases"/>
    <property type="match status" value="1"/>
</dbReference>
<dbReference type="RefSeq" id="WP_143409196.1">
    <property type="nucleotide sequence ID" value="NZ_VHSF01000001.1"/>
</dbReference>
<evidence type="ECO:0000313" key="3">
    <source>
        <dbReference type="EMBL" id="TRO66427.1"/>
    </source>
</evidence>
<comment type="caution">
    <text evidence="3">The sequence shown here is derived from an EMBL/GenBank/DDBJ whole genome shotgun (WGS) entry which is preliminary data.</text>
</comment>
<dbReference type="EMBL" id="VHSF01000001">
    <property type="protein sequence ID" value="TRO66427.1"/>
    <property type="molecule type" value="Genomic_DNA"/>
</dbReference>
<keyword evidence="3" id="KW-0808">Transferase</keyword>
<feature type="domain" description="PG-1098 ferredoxin-like" evidence="2">
    <location>
        <begin position="279"/>
        <end position="321"/>
    </location>
</feature>
<gene>
    <name evidence="3" type="ORF">FGM01_00670</name>
</gene>
<dbReference type="OrthoDB" id="1000417at2"/>